<evidence type="ECO:0000313" key="2">
    <source>
        <dbReference type="Proteomes" id="UP000248329"/>
    </source>
</evidence>
<evidence type="ECO:0000313" key="1">
    <source>
        <dbReference type="EMBL" id="PXF56754.1"/>
    </source>
</evidence>
<gene>
    <name evidence="1" type="ORF">C4B59_16415</name>
</gene>
<sequence>MCVVDLLYLPLQMPVCPPENDNSTEDFLFFEVCMHPPEGGEPECQYLVGASFLDSPTYYFDKSTGSLYTDIAPDPYDIEFNESLRFIIGESAIGRKSGACSHLEPVYEMPYSFYSRPGSGHGYSTDLSAAGTISVVNITRTGLLVIHFDGEDIGLAPGDDWSKQVGVCGERICITNHGFLDKSTNNKTSRARRPLD</sequence>
<reference evidence="1" key="1">
    <citation type="submission" date="2018-01" db="EMBL/GenBank/DDBJ databases">
        <authorList>
            <person name="Krukenberg V."/>
        </authorList>
    </citation>
    <scope>NUCLEOTIDE SEQUENCE</scope>
    <source>
        <strain evidence="1">E20ANME2</strain>
    </source>
</reference>
<protein>
    <submittedName>
        <fullName evidence="1">Uncharacterized protein</fullName>
    </submittedName>
</protein>
<dbReference type="Proteomes" id="UP000248329">
    <property type="component" value="Unassembled WGS sequence"/>
</dbReference>
<name>A0AC61KYA1_9EURY</name>
<dbReference type="EMBL" id="PQXF01000086">
    <property type="protein sequence ID" value="PXF56754.1"/>
    <property type="molecule type" value="Genomic_DNA"/>
</dbReference>
<accession>A0AC61KYA1</accession>
<proteinExistence type="predicted"/>
<comment type="caution">
    <text evidence="1">The sequence shown here is derived from an EMBL/GenBank/DDBJ whole genome shotgun (WGS) entry which is preliminary data.</text>
</comment>
<organism evidence="1 2">
    <name type="scientific">Candidatus Methanogaster sp</name>
    <dbReference type="NCBI Taxonomy" id="3386292"/>
    <lineage>
        <taxon>Archaea</taxon>
        <taxon>Methanobacteriati</taxon>
        <taxon>Methanobacteriota</taxon>
        <taxon>Stenosarchaea group</taxon>
        <taxon>Methanomicrobia</taxon>
        <taxon>Methanosarcinales</taxon>
        <taxon>ANME-2 cluster</taxon>
        <taxon>Candidatus Methanogasteraceae</taxon>
        <taxon>Candidatus Methanogaster</taxon>
    </lineage>
</organism>